<dbReference type="PANTHER" id="PTHR43265:SF1">
    <property type="entry name" value="ESTERASE ESTD"/>
    <property type="match status" value="1"/>
</dbReference>
<name>A0A644TCL7_9ZZZZ</name>
<dbReference type="SUPFAM" id="SSF53474">
    <property type="entry name" value="alpha/beta-Hydrolases"/>
    <property type="match status" value="1"/>
</dbReference>
<keyword evidence="3" id="KW-0472">Membrane</keyword>
<evidence type="ECO:0000313" key="5">
    <source>
        <dbReference type="EMBL" id="MPL64648.1"/>
    </source>
</evidence>
<dbReference type="PANTHER" id="PTHR43265">
    <property type="entry name" value="ESTERASE ESTD"/>
    <property type="match status" value="1"/>
</dbReference>
<dbReference type="GO" id="GO:0006508">
    <property type="term" value="P:proteolysis"/>
    <property type="evidence" value="ECO:0007669"/>
    <property type="project" value="InterPro"/>
</dbReference>
<dbReference type="EMBL" id="VSSQ01000025">
    <property type="protein sequence ID" value="MPL64648.1"/>
    <property type="molecule type" value="Genomic_DNA"/>
</dbReference>
<gene>
    <name evidence="5" type="ORF">SDC9_10305</name>
</gene>
<feature type="domain" description="Serine aminopeptidase S33" evidence="4">
    <location>
        <begin position="272"/>
        <end position="509"/>
    </location>
</feature>
<keyword evidence="3" id="KW-1133">Transmembrane helix</keyword>
<protein>
    <recommendedName>
        <fullName evidence="4">Serine aminopeptidase S33 domain-containing protein</fullName>
    </recommendedName>
</protein>
<dbReference type="Gene3D" id="3.40.50.1820">
    <property type="entry name" value="alpha/beta hydrolase"/>
    <property type="match status" value="1"/>
</dbReference>
<dbReference type="InterPro" id="IPR002471">
    <property type="entry name" value="Pept_S9_AS"/>
</dbReference>
<feature type="region of interest" description="Disordered" evidence="2">
    <location>
        <begin position="162"/>
        <end position="219"/>
    </location>
</feature>
<dbReference type="GO" id="GO:0052689">
    <property type="term" value="F:carboxylic ester hydrolase activity"/>
    <property type="evidence" value="ECO:0007669"/>
    <property type="project" value="TreeGrafter"/>
</dbReference>
<sequence>MTVKKNLQKRLATGDGDSREIRNRRVPSISGSLLAIIVLFFLSSIQIYGEGPRDGEPDLWLISGTWEGSLSVGSASLRVVYTIGVNEEGKPMATMDSPDQGVRGIPVASVLFQGDRLILDVTAVGGSYEGRLDATACSIGGFWKQGGGSFPLTVYLKEGSRIEKSERTSEEAGSTVRGDRAAVQEPAPDAQGNEAVVQAKDSALPARPQTPKPPFPYLSEELSLAGGAGTKLAGTLLLPGGKGPFPAALLVTGSGAQDRDETIYGHKPFLIIADYLARRGIATLRLDDRGVGGSQGDFAASTSLDFAADAQAALEYLKNHPGIDPGRLGIIGHSEGGLIAPMVASKMPELAFAVLLAGPGVSGEELLYQQQAAIAEAYGIGPEAIRGARQVNQALYEVAKRPDRPENLRKELISTYLSFLPSSADEALKAKASQEAALVAEQLLSPWFRTFLVLDPRPYLRTLSLPLLAMNGTKDLQVPSGENLDAIRRALDDAGNTRFSVVELPGLNHLFQDARTGLPDEYPRIEESFSEKALKQMGDWLVEVLGL</sequence>
<keyword evidence="1" id="KW-0378">Hydrolase</keyword>
<reference evidence="5" key="1">
    <citation type="submission" date="2019-08" db="EMBL/GenBank/DDBJ databases">
        <authorList>
            <person name="Kucharzyk K."/>
            <person name="Murdoch R.W."/>
            <person name="Higgins S."/>
            <person name="Loffler F."/>
        </authorList>
    </citation>
    <scope>NUCLEOTIDE SEQUENCE</scope>
</reference>
<organism evidence="5">
    <name type="scientific">bioreactor metagenome</name>
    <dbReference type="NCBI Taxonomy" id="1076179"/>
    <lineage>
        <taxon>unclassified sequences</taxon>
        <taxon>metagenomes</taxon>
        <taxon>ecological metagenomes</taxon>
    </lineage>
</organism>
<dbReference type="InterPro" id="IPR053145">
    <property type="entry name" value="AB_hydrolase_Est10"/>
</dbReference>
<proteinExistence type="predicted"/>
<dbReference type="GO" id="GO:0004252">
    <property type="term" value="F:serine-type endopeptidase activity"/>
    <property type="evidence" value="ECO:0007669"/>
    <property type="project" value="InterPro"/>
</dbReference>
<evidence type="ECO:0000256" key="3">
    <source>
        <dbReference type="SAM" id="Phobius"/>
    </source>
</evidence>
<accession>A0A644TCL7</accession>
<dbReference type="AlphaFoldDB" id="A0A644TCL7"/>
<dbReference type="Pfam" id="PF12146">
    <property type="entry name" value="Hydrolase_4"/>
    <property type="match status" value="1"/>
</dbReference>
<dbReference type="InterPro" id="IPR022742">
    <property type="entry name" value="Hydrolase_4"/>
</dbReference>
<evidence type="ECO:0000256" key="2">
    <source>
        <dbReference type="SAM" id="MobiDB-lite"/>
    </source>
</evidence>
<dbReference type="PROSITE" id="PS00708">
    <property type="entry name" value="PRO_ENDOPEP_SER"/>
    <property type="match status" value="1"/>
</dbReference>
<evidence type="ECO:0000259" key="4">
    <source>
        <dbReference type="Pfam" id="PF12146"/>
    </source>
</evidence>
<keyword evidence="3" id="KW-0812">Transmembrane</keyword>
<comment type="caution">
    <text evidence="5">The sequence shown here is derived from an EMBL/GenBank/DDBJ whole genome shotgun (WGS) entry which is preliminary data.</text>
</comment>
<dbReference type="InterPro" id="IPR029058">
    <property type="entry name" value="AB_hydrolase_fold"/>
</dbReference>
<feature type="transmembrane region" description="Helical" evidence="3">
    <location>
        <begin position="29"/>
        <end position="49"/>
    </location>
</feature>
<evidence type="ECO:0000256" key="1">
    <source>
        <dbReference type="ARBA" id="ARBA00022801"/>
    </source>
</evidence>